<accession>A0A1M6B204</accession>
<keyword evidence="2" id="KW-1185">Reference proteome</keyword>
<proteinExistence type="predicted"/>
<dbReference type="Proteomes" id="UP000184432">
    <property type="component" value="Unassembled WGS sequence"/>
</dbReference>
<dbReference type="AlphaFoldDB" id="A0A1M6B204"/>
<dbReference type="RefSeq" id="WP_073313713.1">
    <property type="nucleotide sequence ID" value="NZ_FQYP01000001.1"/>
</dbReference>
<protein>
    <submittedName>
        <fullName evidence="1">Uncharacterized protein</fullName>
    </submittedName>
</protein>
<name>A0A1M6B204_9FLAO</name>
<gene>
    <name evidence="1" type="ORF">SAMN04488508_101588</name>
</gene>
<sequence>MILLQKAIEFEKRSMARMTTSDRVLASREAKSLVLKINEIYKKTKDPKLMDIMKLVTIKKKKIDKRLKGLAPGII</sequence>
<evidence type="ECO:0000313" key="2">
    <source>
        <dbReference type="Proteomes" id="UP000184432"/>
    </source>
</evidence>
<organism evidence="1 2">
    <name type="scientific">Aquimarina spongiae</name>
    <dbReference type="NCBI Taxonomy" id="570521"/>
    <lineage>
        <taxon>Bacteria</taxon>
        <taxon>Pseudomonadati</taxon>
        <taxon>Bacteroidota</taxon>
        <taxon>Flavobacteriia</taxon>
        <taxon>Flavobacteriales</taxon>
        <taxon>Flavobacteriaceae</taxon>
        <taxon>Aquimarina</taxon>
    </lineage>
</organism>
<dbReference type="OrthoDB" id="1451549at2"/>
<dbReference type="STRING" id="570521.SAMN04488508_101588"/>
<dbReference type="EMBL" id="FQYP01000001">
    <property type="protein sequence ID" value="SHI42762.1"/>
    <property type="molecule type" value="Genomic_DNA"/>
</dbReference>
<reference evidence="2" key="1">
    <citation type="submission" date="2016-11" db="EMBL/GenBank/DDBJ databases">
        <authorList>
            <person name="Varghese N."/>
            <person name="Submissions S."/>
        </authorList>
    </citation>
    <scope>NUCLEOTIDE SEQUENCE [LARGE SCALE GENOMIC DNA]</scope>
    <source>
        <strain evidence="2">DSM 22623</strain>
    </source>
</reference>
<evidence type="ECO:0000313" key="1">
    <source>
        <dbReference type="EMBL" id="SHI42762.1"/>
    </source>
</evidence>